<dbReference type="AlphaFoldDB" id="X0GJW0"/>
<gene>
    <name evidence="1" type="ORF">FOPG_20128</name>
</gene>
<dbReference type="EMBL" id="KK035021">
    <property type="protein sequence ID" value="EXL63598.1"/>
    <property type="molecule type" value="Genomic_DNA"/>
</dbReference>
<sequence>MPAYAAHIYGQMRWFARSRSARQSRGRGGRRRWRPGAGKMELAVAVAAVATMMMTTWTPISHLKVGWRSAIGHQTVSVESSNGTADDCWVPC</sequence>
<reference evidence="1" key="1">
    <citation type="submission" date="2011-11" db="EMBL/GenBank/DDBJ databases">
        <title>The Genome Sequence of Fusarium oxysporum PHW808.</title>
        <authorList>
            <consortium name="The Broad Institute Genome Sequencing Platform"/>
            <person name="Ma L.-J."/>
            <person name="Gale L.R."/>
            <person name="Schwartz D.C."/>
            <person name="Zhou S."/>
            <person name="Corby-Kistler H."/>
            <person name="Young S.K."/>
            <person name="Zeng Q."/>
            <person name="Gargeya S."/>
            <person name="Fitzgerald M."/>
            <person name="Haas B."/>
            <person name="Abouelleil A."/>
            <person name="Alvarado L."/>
            <person name="Arachchi H.M."/>
            <person name="Berlin A."/>
            <person name="Brown A."/>
            <person name="Chapman S.B."/>
            <person name="Chen Z."/>
            <person name="Dunbar C."/>
            <person name="Freedman E."/>
            <person name="Gearin G."/>
            <person name="Goldberg J."/>
            <person name="Griggs A."/>
            <person name="Gujja S."/>
            <person name="Heiman D."/>
            <person name="Howarth C."/>
            <person name="Larson L."/>
            <person name="Lui A."/>
            <person name="MacDonald P.J.P."/>
            <person name="Montmayeur A."/>
            <person name="Murphy C."/>
            <person name="Neiman D."/>
            <person name="Pearson M."/>
            <person name="Priest M."/>
            <person name="Roberts A."/>
            <person name="Saif S."/>
            <person name="Shea T."/>
            <person name="Shenoy N."/>
            <person name="Sisk P."/>
            <person name="Stolte C."/>
            <person name="Sykes S."/>
            <person name="Wortman J."/>
            <person name="Nusbaum C."/>
            <person name="Birren B."/>
        </authorList>
    </citation>
    <scope>NUCLEOTIDE SEQUENCE [LARGE SCALE GENOMIC DNA]</scope>
    <source>
        <strain evidence="1">54008</strain>
    </source>
</reference>
<proteinExistence type="predicted"/>
<accession>X0GJW0</accession>
<protein>
    <submittedName>
        <fullName evidence="1">Uncharacterized protein</fullName>
    </submittedName>
</protein>
<name>X0GJW0_FUSOX</name>
<reference evidence="1" key="2">
    <citation type="submission" date="2014-03" db="EMBL/GenBank/DDBJ databases">
        <title>The Genome Annotation of Fusarium oxysporum PHW808.</title>
        <authorList>
            <consortium name="The Broad Institute Genomics Platform"/>
            <person name="Ma L.-J."/>
            <person name="Corby-Kistler H."/>
            <person name="Broz K."/>
            <person name="Gale L.R."/>
            <person name="Jonkers W."/>
            <person name="O'Donnell K."/>
            <person name="Ploetz R."/>
            <person name="Steinberg C."/>
            <person name="Schwartz D.C."/>
            <person name="VanEtten H."/>
            <person name="Zhou S."/>
            <person name="Young S.K."/>
            <person name="Zeng Q."/>
            <person name="Gargeya S."/>
            <person name="Fitzgerald M."/>
            <person name="Abouelleil A."/>
            <person name="Alvarado L."/>
            <person name="Chapman S.B."/>
            <person name="Gainer-Dewar J."/>
            <person name="Goldberg J."/>
            <person name="Griggs A."/>
            <person name="Gujja S."/>
            <person name="Hansen M."/>
            <person name="Howarth C."/>
            <person name="Imamovic A."/>
            <person name="Ireland A."/>
            <person name="Larimer J."/>
            <person name="McCowan C."/>
            <person name="Murphy C."/>
            <person name="Pearson M."/>
            <person name="Poon T.W."/>
            <person name="Priest M."/>
            <person name="Roberts A."/>
            <person name="Saif S."/>
            <person name="Shea T."/>
            <person name="Sykes S."/>
            <person name="Wortman J."/>
            <person name="Nusbaum C."/>
            <person name="Birren B."/>
        </authorList>
    </citation>
    <scope>NUCLEOTIDE SEQUENCE</scope>
    <source>
        <strain evidence="1">54008</strain>
    </source>
</reference>
<organism evidence="1">
    <name type="scientific">Fusarium oxysporum f. sp. conglutinans race 2 54008</name>
    <dbReference type="NCBI Taxonomy" id="1089457"/>
    <lineage>
        <taxon>Eukaryota</taxon>
        <taxon>Fungi</taxon>
        <taxon>Dikarya</taxon>
        <taxon>Ascomycota</taxon>
        <taxon>Pezizomycotina</taxon>
        <taxon>Sordariomycetes</taxon>
        <taxon>Hypocreomycetidae</taxon>
        <taxon>Hypocreales</taxon>
        <taxon>Nectriaceae</taxon>
        <taxon>Fusarium</taxon>
        <taxon>Fusarium oxysporum species complex</taxon>
    </lineage>
</organism>
<dbReference type="HOGENOM" id="CLU_2413353_0_0_1"/>
<dbReference type="Proteomes" id="UP000030676">
    <property type="component" value="Unassembled WGS sequence"/>
</dbReference>
<evidence type="ECO:0000313" key="1">
    <source>
        <dbReference type="EMBL" id="EXL63598.1"/>
    </source>
</evidence>